<protein>
    <recommendedName>
        <fullName evidence="1">DUF222 domain-containing protein</fullName>
    </recommendedName>
</protein>
<evidence type="ECO:0000259" key="1">
    <source>
        <dbReference type="Pfam" id="PF02720"/>
    </source>
</evidence>
<name>A0A1V3XU06_MYCKA</name>
<feature type="domain" description="DUF222" evidence="1">
    <location>
        <begin position="1"/>
        <end position="69"/>
    </location>
</feature>
<proteinExistence type="predicted"/>
<sequence>MVTTTLKDLEAAAGRARTGGGTRVPMSQLIRWAATSHHYLAVFDQAKPLALFHTKRFASLAQRLMLLAKNGGCTKPGCDARPITARRITFRAGGTPTAPTSTI</sequence>
<dbReference type="Proteomes" id="UP000189229">
    <property type="component" value="Unassembled WGS sequence"/>
</dbReference>
<dbReference type="Pfam" id="PF02720">
    <property type="entry name" value="DUF222"/>
    <property type="match status" value="1"/>
</dbReference>
<evidence type="ECO:0000313" key="2">
    <source>
        <dbReference type="EMBL" id="OOK82540.1"/>
    </source>
</evidence>
<organism evidence="2 3">
    <name type="scientific">Mycobacterium kansasii</name>
    <dbReference type="NCBI Taxonomy" id="1768"/>
    <lineage>
        <taxon>Bacteria</taxon>
        <taxon>Bacillati</taxon>
        <taxon>Actinomycetota</taxon>
        <taxon>Actinomycetes</taxon>
        <taxon>Mycobacteriales</taxon>
        <taxon>Mycobacteriaceae</taxon>
        <taxon>Mycobacterium</taxon>
    </lineage>
</organism>
<comment type="caution">
    <text evidence="2">The sequence shown here is derived from an EMBL/GenBank/DDBJ whole genome shotgun (WGS) entry which is preliminary data.</text>
</comment>
<accession>A0A1V3XU06</accession>
<reference evidence="2 3" key="1">
    <citation type="submission" date="2017-02" db="EMBL/GenBank/DDBJ databases">
        <title>Complete genome sequences of Mycobacterium kansasii strains isolated from rhesus macaques.</title>
        <authorList>
            <person name="Panda A."/>
            <person name="Nagaraj S."/>
            <person name="Zhao X."/>
            <person name="Tettelin H."/>
            <person name="Detolla L.J."/>
        </authorList>
    </citation>
    <scope>NUCLEOTIDE SEQUENCE [LARGE SCALE GENOMIC DNA]</scope>
    <source>
        <strain evidence="2 3">11-3813</strain>
    </source>
</reference>
<dbReference type="AlphaFoldDB" id="A0A1V3XU06"/>
<dbReference type="InterPro" id="IPR003870">
    <property type="entry name" value="DUF222"/>
</dbReference>
<evidence type="ECO:0000313" key="3">
    <source>
        <dbReference type="Proteomes" id="UP000189229"/>
    </source>
</evidence>
<dbReference type="EMBL" id="MVBM01000001">
    <property type="protein sequence ID" value="OOK82540.1"/>
    <property type="molecule type" value="Genomic_DNA"/>
</dbReference>
<gene>
    <name evidence="2" type="ORF">BZL30_1055</name>
</gene>